<dbReference type="RefSeq" id="WP_123740429.1">
    <property type="nucleotide sequence ID" value="NZ_RKHQ01000002.1"/>
</dbReference>
<keyword evidence="2" id="KW-0255">Endonuclease</keyword>
<keyword evidence="2" id="KW-0269">Exonuclease</keyword>
<keyword evidence="3" id="KW-1185">Reference proteome</keyword>
<keyword evidence="2" id="KW-0378">Hydrolase</keyword>
<reference evidence="2 3" key="1">
    <citation type="submission" date="2018-11" db="EMBL/GenBank/DDBJ databases">
        <title>Sequencing the genomes of 1000 actinobacteria strains.</title>
        <authorList>
            <person name="Klenk H.-P."/>
        </authorList>
    </citation>
    <scope>NUCLEOTIDE SEQUENCE [LARGE SCALE GENOMIC DNA]</scope>
    <source>
        <strain evidence="2 3">DSM 13521</strain>
    </source>
</reference>
<dbReference type="Pfam" id="PF03372">
    <property type="entry name" value="Exo_endo_phos"/>
    <property type="match status" value="1"/>
</dbReference>
<dbReference type="Gene3D" id="3.60.10.10">
    <property type="entry name" value="Endonuclease/exonuclease/phosphatase"/>
    <property type="match status" value="1"/>
</dbReference>
<protein>
    <submittedName>
        <fullName evidence="2">Endonuclease/exonuclease/phosphatase family metal-dependent hydrolase</fullName>
    </submittedName>
</protein>
<dbReference type="OrthoDB" id="9793162at2"/>
<sequence length="284" mass="29983">MTRAHLMTYNIKNDSPGERHAAWTRDRREALVAVVREAAPDVAALQEVVAHQLAHLRADLPSYIAVGVGRDDGDAAGEHVPLLVRSDRWSIRTWGTFWLSPSPDVPSLHPGTHCARVCTWAVLDAVAGAGELRVWNVHLDHESEDAREFGMRLVLDRIAAAGPGRDVVLGDLNAGPGSAPVAAALTGLRDAREASRSAPTGSGATFHDWVPAAIRDSGGEHAERIDWVLVGPGIEVLAYDVPAIDETADAVLPSDHYPVVVDVEIGTSVARPATEAGSAAAAAG</sequence>
<evidence type="ECO:0000259" key="1">
    <source>
        <dbReference type="Pfam" id="PF03372"/>
    </source>
</evidence>
<dbReference type="EMBL" id="RKHQ01000002">
    <property type="protein sequence ID" value="ROR93471.1"/>
    <property type="molecule type" value="Genomic_DNA"/>
</dbReference>
<gene>
    <name evidence="2" type="ORF">EDD28_2885</name>
</gene>
<comment type="caution">
    <text evidence="2">The sequence shown here is derived from an EMBL/GenBank/DDBJ whole genome shotgun (WGS) entry which is preliminary data.</text>
</comment>
<organism evidence="2 3">
    <name type="scientific">Salana multivorans</name>
    <dbReference type="NCBI Taxonomy" id="120377"/>
    <lineage>
        <taxon>Bacteria</taxon>
        <taxon>Bacillati</taxon>
        <taxon>Actinomycetota</taxon>
        <taxon>Actinomycetes</taxon>
        <taxon>Micrococcales</taxon>
        <taxon>Beutenbergiaceae</taxon>
        <taxon>Salana</taxon>
    </lineage>
</organism>
<evidence type="ECO:0000313" key="2">
    <source>
        <dbReference type="EMBL" id="ROR93471.1"/>
    </source>
</evidence>
<dbReference type="InterPro" id="IPR036691">
    <property type="entry name" value="Endo/exonu/phosph_ase_sf"/>
</dbReference>
<feature type="domain" description="Endonuclease/exonuclease/phosphatase" evidence="1">
    <location>
        <begin position="7"/>
        <end position="256"/>
    </location>
</feature>
<proteinExistence type="predicted"/>
<dbReference type="GO" id="GO:0016020">
    <property type="term" value="C:membrane"/>
    <property type="evidence" value="ECO:0007669"/>
    <property type="project" value="GOC"/>
</dbReference>
<dbReference type="PANTHER" id="PTHR14859:SF1">
    <property type="entry name" value="PGAP2-INTERACTING PROTEIN"/>
    <property type="match status" value="1"/>
</dbReference>
<dbReference type="CDD" id="cd09083">
    <property type="entry name" value="EEP-1"/>
    <property type="match status" value="1"/>
</dbReference>
<dbReference type="GO" id="GO:0004519">
    <property type="term" value="F:endonuclease activity"/>
    <property type="evidence" value="ECO:0007669"/>
    <property type="project" value="UniProtKB-KW"/>
</dbReference>
<dbReference type="AlphaFoldDB" id="A0A3N2D140"/>
<dbReference type="SUPFAM" id="SSF56219">
    <property type="entry name" value="DNase I-like"/>
    <property type="match status" value="1"/>
</dbReference>
<evidence type="ECO:0000313" key="3">
    <source>
        <dbReference type="Proteomes" id="UP000275356"/>
    </source>
</evidence>
<dbReference type="GO" id="GO:0006506">
    <property type="term" value="P:GPI anchor biosynthetic process"/>
    <property type="evidence" value="ECO:0007669"/>
    <property type="project" value="TreeGrafter"/>
</dbReference>
<dbReference type="PANTHER" id="PTHR14859">
    <property type="entry name" value="CALCOFLUOR WHITE HYPERSENSITIVE PROTEIN PRECURSOR"/>
    <property type="match status" value="1"/>
</dbReference>
<dbReference type="InterPro" id="IPR051916">
    <property type="entry name" value="GPI-anchor_lipid_remodeler"/>
</dbReference>
<dbReference type="GO" id="GO:0004527">
    <property type="term" value="F:exonuclease activity"/>
    <property type="evidence" value="ECO:0007669"/>
    <property type="project" value="UniProtKB-KW"/>
</dbReference>
<dbReference type="Proteomes" id="UP000275356">
    <property type="component" value="Unassembled WGS sequence"/>
</dbReference>
<name>A0A3N2D140_9MICO</name>
<keyword evidence="2" id="KW-0540">Nuclease</keyword>
<accession>A0A3N2D140</accession>
<dbReference type="InterPro" id="IPR005135">
    <property type="entry name" value="Endo/exonuclease/phosphatase"/>
</dbReference>